<dbReference type="OrthoDB" id="74764at2759"/>
<feature type="compositionally biased region" description="Basic residues" evidence="1">
    <location>
        <begin position="312"/>
        <end position="324"/>
    </location>
</feature>
<evidence type="ECO:0000313" key="5">
    <source>
        <dbReference type="Proteomes" id="UP000654913"/>
    </source>
</evidence>
<reference evidence="4" key="1">
    <citation type="submission" date="2021-01" db="EMBL/GenBank/DDBJ databases">
        <authorList>
            <consortium name="Aspergillus puulaauensis MK2 genome sequencing consortium"/>
            <person name="Kazuki M."/>
            <person name="Futagami T."/>
        </authorList>
    </citation>
    <scope>NUCLEOTIDE SEQUENCE</scope>
    <source>
        <strain evidence="4">MK2</strain>
    </source>
</reference>
<organism evidence="4 5">
    <name type="scientific">Aspergillus puulaauensis</name>
    <dbReference type="NCBI Taxonomy" id="1220207"/>
    <lineage>
        <taxon>Eukaryota</taxon>
        <taxon>Fungi</taxon>
        <taxon>Dikarya</taxon>
        <taxon>Ascomycota</taxon>
        <taxon>Pezizomycotina</taxon>
        <taxon>Eurotiomycetes</taxon>
        <taxon>Eurotiomycetidae</taxon>
        <taxon>Eurotiales</taxon>
        <taxon>Aspergillaceae</taxon>
        <taxon>Aspergillus</taxon>
    </lineage>
</organism>
<dbReference type="Proteomes" id="UP000654913">
    <property type="component" value="Chromosome 2"/>
</dbReference>
<evidence type="ECO:0000259" key="3">
    <source>
        <dbReference type="Pfam" id="PF09362"/>
    </source>
</evidence>
<sequence>MQALSLLLATGLAHAYTVTNVDFLMFKNIDPIVFPGQYVSHMHSFFGSDAVNVNTSDSEELRQGVPTLYLVDNTKNETHQPLVPMRFSAYYEDLDSAEIPFPENYQIMAGNASATTQEHVNSDNGISWFCEGDSDEEKDDAAFPTKTCSTHLQMLLVFPNCANPETFKSAYSKNPDWYEGYGENYCPHGMYRIPQLRFSIRYDLRTLLPDGWEGQPPLELACGPSYCSHGDFINGWLPEAAEYMLKDTSQRDFFQIEGPLGSGDQGTACTETPQDCDPDHGTSDYLESLKMMSNSTIQTRATDAKTAAGRATPRRRHSLHHHRF</sequence>
<gene>
    <name evidence="4" type="ORF">APUU_20308S</name>
</gene>
<evidence type="ECO:0000313" key="4">
    <source>
        <dbReference type="EMBL" id="BCS19876.1"/>
    </source>
</evidence>
<dbReference type="PANTHER" id="PTHR43662">
    <property type="match status" value="1"/>
</dbReference>
<keyword evidence="5" id="KW-1185">Reference proteome</keyword>
<proteinExistence type="predicted"/>
<evidence type="ECO:0000256" key="2">
    <source>
        <dbReference type="SAM" id="SignalP"/>
    </source>
</evidence>
<dbReference type="AlphaFoldDB" id="A0A7R7XED2"/>
<reference evidence="4" key="2">
    <citation type="submission" date="2021-02" db="EMBL/GenBank/DDBJ databases">
        <title>Aspergillus puulaauensis MK2 genome sequence.</title>
        <authorList>
            <person name="Futagami T."/>
            <person name="Mori K."/>
            <person name="Kadooka C."/>
            <person name="Tanaka T."/>
        </authorList>
    </citation>
    <scope>NUCLEOTIDE SEQUENCE</scope>
    <source>
        <strain evidence="4">MK2</strain>
    </source>
</reference>
<protein>
    <recommendedName>
        <fullName evidence="3">DUF1996 domain-containing protein</fullName>
    </recommendedName>
</protein>
<feature type="region of interest" description="Disordered" evidence="1">
    <location>
        <begin position="301"/>
        <end position="324"/>
    </location>
</feature>
<dbReference type="EMBL" id="AP024444">
    <property type="protein sequence ID" value="BCS19876.1"/>
    <property type="molecule type" value="Genomic_DNA"/>
</dbReference>
<name>A0A7R7XED2_9EURO</name>
<dbReference type="PANTHER" id="PTHR43662:SF12">
    <property type="entry name" value="DUF1996 DOMAIN-CONTAINING PROTEIN-RELATED"/>
    <property type="match status" value="1"/>
</dbReference>
<evidence type="ECO:0000256" key="1">
    <source>
        <dbReference type="SAM" id="MobiDB-lite"/>
    </source>
</evidence>
<accession>A0A7R7XED2</accession>
<dbReference type="KEGG" id="apuu:APUU_20308S"/>
<dbReference type="GeneID" id="64969881"/>
<keyword evidence="2" id="KW-0732">Signal</keyword>
<dbReference type="Pfam" id="PF09362">
    <property type="entry name" value="DUF1996"/>
    <property type="match status" value="1"/>
</dbReference>
<dbReference type="RefSeq" id="XP_041552070.1">
    <property type="nucleotide sequence ID" value="XM_041698935.1"/>
</dbReference>
<feature type="chain" id="PRO_5031438226" description="DUF1996 domain-containing protein" evidence="2">
    <location>
        <begin position="16"/>
        <end position="324"/>
    </location>
</feature>
<feature type="domain" description="DUF1996" evidence="3">
    <location>
        <begin position="30"/>
        <end position="236"/>
    </location>
</feature>
<dbReference type="InterPro" id="IPR018535">
    <property type="entry name" value="DUF1996"/>
</dbReference>
<feature type="signal peptide" evidence="2">
    <location>
        <begin position="1"/>
        <end position="15"/>
    </location>
</feature>